<evidence type="ECO:0000256" key="1">
    <source>
        <dbReference type="ARBA" id="ARBA00010515"/>
    </source>
</evidence>
<dbReference type="InterPro" id="IPR029058">
    <property type="entry name" value="AB_hydrolase_fold"/>
</dbReference>
<protein>
    <submittedName>
        <fullName evidence="5">Alpha/beta hydrolase</fullName>
    </submittedName>
</protein>
<dbReference type="GO" id="GO:0016787">
    <property type="term" value="F:hydrolase activity"/>
    <property type="evidence" value="ECO:0007669"/>
    <property type="project" value="UniProtKB-KW"/>
</dbReference>
<dbReference type="Pfam" id="PF07859">
    <property type="entry name" value="Abhydrolase_3"/>
    <property type="match status" value="1"/>
</dbReference>
<dbReference type="PATRIC" id="fig|28084.5.peg.1285"/>
<proteinExistence type="inferred from homology"/>
<organism evidence="5 6">
    <name type="scientific">Legionella cherrii</name>
    <dbReference type="NCBI Taxonomy" id="28084"/>
    <lineage>
        <taxon>Bacteria</taxon>
        <taxon>Pseudomonadati</taxon>
        <taxon>Pseudomonadota</taxon>
        <taxon>Gammaproteobacteria</taxon>
        <taxon>Legionellales</taxon>
        <taxon>Legionellaceae</taxon>
        <taxon>Legionella</taxon>
    </lineage>
</organism>
<dbReference type="PANTHER" id="PTHR48081">
    <property type="entry name" value="AB HYDROLASE SUPERFAMILY PROTEIN C4A8.06C"/>
    <property type="match status" value="1"/>
</dbReference>
<name>A0A0W0S6P9_9GAMM</name>
<dbReference type="Gene3D" id="3.40.50.1820">
    <property type="entry name" value="alpha/beta hydrolase"/>
    <property type="match status" value="1"/>
</dbReference>
<evidence type="ECO:0000313" key="5">
    <source>
        <dbReference type="EMBL" id="KTC79160.1"/>
    </source>
</evidence>
<dbReference type="STRING" id="28084.Lche_1180"/>
<keyword evidence="2 5" id="KW-0378">Hydrolase</keyword>
<accession>A0A0W0S6P9</accession>
<dbReference type="InterPro" id="IPR013094">
    <property type="entry name" value="AB_hydrolase_3"/>
</dbReference>
<dbReference type="PROSITE" id="PS01174">
    <property type="entry name" value="LIPASE_GDXG_SER"/>
    <property type="match status" value="1"/>
</dbReference>
<dbReference type="Proteomes" id="UP000054921">
    <property type="component" value="Unassembled WGS sequence"/>
</dbReference>
<dbReference type="InterPro" id="IPR050300">
    <property type="entry name" value="GDXG_lipolytic_enzyme"/>
</dbReference>
<feature type="active site" evidence="3">
    <location>
        <position position="156"/>
    </location>
</feature>
<evidence type="ECO:0000256" key="2">
    <source>
        <dbReference type="ARBA" id="ARBA00022801"/>
    </source>
</evidence>
<dbReference type="EMBL" id="LNXW01000013">
    <property type="protein sequence ID" value="KTC79160.1"/>
    <property type="molecule type" value="Genomic_DNA"/>
</dbReference>
<gene>
    <name evidence="5" type="ORF">Lche_1180</name>
</gene>
<comment type="similarity">
    <text evidence="1">Belongs to the 'GDXG' lipolytic enzyme family.</text>
</comment>
<dbReference type="OrthoDB" id="9806180at2"/>
<evidence type="ECO:0000259" key="4">
    <source>
        <dbReference type="Pfam" id="PF07859"/>
    </source>
</evidence>
<feature type="domain" description="Alpha/beta hydrolase fold-3" evidence="4">
    <location>
        <begin position="78"/>
        <end position="282"/>
    </location>
</feature>
<dbReference type="InterPro" id="IPR033140">
    <property type="entry name" value="Lipase_GDXG_put_SER_AS"/>
</dbReference>
<reference evidence="5 6" key="1">
    <citation type="submission" date="2015-11" db="EMBL/GenBank/DDBJ databases">
        <title>Genomic analysis of 38 Legionella species identifies large and diverse effector repertoires.</title>
        <authorList>
            <person name="Burstein D."/>
            <person name="Amaro F."/>
            <person name="Zusman T."/>
            <person name="Lifshitz Z."/>
            <person name="Cohen O."/>
            <person name="Gilbert J.A."/>
            <person name="Pupko T."/>
            <person name="Shuman H.A."/>
            <person name="Segal G."/>
        </authorList>
    </citation>
    <scope>NUCLEOTIDE SEQUENCE [LARGE SCALE GENOMIC DNA]</scope>
    <source>
        <strain evidence="5 6">ORW</strain>
    </source>
</reference>
<sequence length="309" mass="34747">MSRNHIPQTLQNFLNLSNTKPAVFVPEEVRDLAEKTAEAFALPKLFVPLISSLVLQLADRVIPTRIYHPAPQKKLPLMIYFHGGGHLSGSIDTHDALCRRIAVSSQTVVLSVGYRLAPEFPYPAGLEDCIAVFERKAELLKAFQVNTEQVFLAGDSAGGNLALSVCHQMKKLGDASIKGLVLIYPSTDFSMNYDSYQRNGEGFLLTREKIKWYFDNYFRNGGDRIQASPMYFQHLELLPPCYIAAAEYDPLFDEALAFAKKIENLGVSVILEEFKGMIHVFAQLEIFVPDQVFQLIQSIEHFIKSQSLD</sequence>
<dbReference type="AlphaFoldDB" id="A0A0W0S6P9"/>
<dbReference type="PANTHER" id="PTHR48081:SF8">
    <property type="entry name" value="ALPHA_BETA HYDROLASE FOLD-3 DOMAIN-CONTAINING PROTEIN-RELATED"/>
    <property type="match status" value="1"/>
</dbReference>
<evidence type="ECO:0000256" key="3">
    <source>
        <dbReference type="PROSITE-ProRule" id="PRU10038"/>
    </source>
</evidence>
<dbReference type="RefSeq" id="WP_058387577.1">
    <property type="nucleotide sequence ID" value="NZ_LNXW01000013.1"/>
</dbReference>
<evidence type="ECO:0000313" key="6">
    <source>
        <dbReference type="Proteomes" id="UP000054921"/>
    </source>
</evidence>
<dbReference type="SUPFAM" id="SSF53474">
    <property type="entry name" value="alpha/beta-Hydrolases"/>
    <property type="match status" value="1"/>
</dbReference>
<comment type="caution">
    <text evidence="5">The sequence shown here is derived from an EMBL/GenBank/DDBJ whole genome shotgun (WGS) entry which is preliminary data.</text>
</comment>